<reference evidence="2 3" key="1">
    <citation type="submission" date="2013-05" db="EMBL/GenBank/DDBJ databases">
        <title>Between feast and famine: a lifestyle of most important marine PAH-degrading bacterium Cycloclasticus sp. 7ME.</title>
        <authorList>
            <person name="Yakimov M.M."/>
            <person name="Messina E."/>
            <person name="Genovese M."/>
            <person name="Denaro R."/>
            <person name="Crisafi F."/>
            <person name="Russo D."/>
            <person name="Cappello S."/>
            <person name="Santisi S."/>
            <person name="Smedile F."/>
            <person name="Golyshina O.V."/>
            <person name="Tran H."/>
            <person name="Pieper D.H."/>
            <person name="Golyshin P.N."/>
            <person name="Giuliano L."/>
        </authorList>
    </citation>
    <scope>NUCLEOTIDE SEQUENCE [LARGE SCALE GENOMIC DNA]</scope>
    <source>
        <strain evidence="2 3">78-ME</strain>
    </source>
</reference>
<dbReference type="Pfam" id="PF13692">
    <property type="entry name" value="Glyco_trans_1_4"/>
    <property type="match status" value="1"/>
</dbReference>
<keyword evidence="2" id="KW-0808">Transferase</keyword>
<dbReference type="PANTHER" id="PTHR12526:SF635">
    <property type="entry name" value="GLYCOSYL TRANSFERASE GROUP 1"/>
    <property type="match status" value="1"/>
</dbReference>
<evidence type="ECO:0000259" key="1">
    <source>
        <dbReference type="Pfam" id="PF13439"/>
    </source>
</evidence>
<keyword evidence="3" id="KW-1185">Reference proteome</keyword>
<dbReference type="EMBL" id="CP005996">
    <property type="protein sequence ID" value="AGS40570.1"/>
    <property type="molecule type" value="Genomic_DNA"/>
</dbReference>
<evidence type="ECO:0000313" key="3">
    <source>
        <dbReference type="Proteomes" id="UP000015380"/>
    </source>
</evidence>
<dbReference type="PATRIC" id="fig|1198232.3.peg.2228"/>
<dbReference type="Pfam" id="PF13439">
    <property type="entry name" value="Glyco_transf_4"/>
    <property type="match status" value="1"/>
</dbReference>
<dbReference type="InterPro" id="IPR028098">
    <property type="entry name" value="Glyco_trans_4-like_N"/>
</dbReference>
<protein>
    <submittedName>
        <fullName evidence="2">Glycosyl transferase family 1</fullName>
    </submittedName>
</protein>
<dbReference type="GO" id="GO:0016757">
    <property type="term" value="F:glycosyltransferase activity"/>
    <property type="evidence" value="ECO:0007669"/>
    <property type="project" value="TreeGrafter"/>
</dbReference>
<gene>
    <name evidence="2" type="ORF">CYCME_2258</name>
</gene>
<dbReference type="KEGG" id="cza:CYCME_2258"/>
<organism evidence="2 3">
    <name type="scientific">Cycloclasticus zancles 78-ME</name>
    <dbReference type="NCBI Taxonomy" id="1198232"/>
    <lineage>
        <taxon>Bacteria</taxon>
        <taxon>Pseudomonadati</taxon>
        <taxon>Pseudomonadota</taxon>
        <taxon>Gammaproteobacteria</taxon>
        <taxon>Thiotrichales</taxon>
        <taxon>Piscirickettsiaceae</taxon>
        <taxon>Cycloclasticus</taxon>
    </lineage>
</organism>
<dbReference type="SUPFAM" id="SSF53756">
    <property type="entry name" value="UDP-Glycosyltransferase/glycogen phosphorylase"/>
    <property type="match status" value="1"/>
</dbReference>
<dbReference type="eggNOG" id="COG0438">
    <property type="taxonomic scope" value="Bacteria"/>
</dbReference>
<dbReference type="CDD" id="cd03825">
    <property type="entry name" value="GT4_WcaC-like"/>
    <property type="match status" value="1"/>
</dbReference>
<feature type="domain" description="Glycosyltransferase subfamily 4-like N-terminal" evidence="1">
    <location>
        <begin position="13"/>
        <end position="218"/>
    </location>
</feature>
<dbReference type="Gene3D" id="3.40.50.2000">
    <property type="entry name" value="Glycogen Phosphorylase B"/>
    <property type="match status" value="2"/>
</dbReference>
<evidence type="ECO:0000313" key="2">
    <source>
        <dbReference type="EMBL" id="AGS40570.1"/>
    </source>
</evidence>
<dbReference type="HOGENOM" id="CLU_009583_28_2_6"/>
<reference evidence="3" key="2">
    <citation type="journal article" date="2016" name="Environ. Microbiol. Rep.">
        <title>Analysis of defence systems and a conjugative IncP-1 plasmid in the marine polyaromatic hydrocarbons-degrading bacterium Cycloclasticus sp. 78-ME.</title>
        <authorList>
            <person name="Yakimov M.M."/>
            <person name="Crisafi F."/>
            <person name="Messina E."/>
            <person name="Smedile F."/>
            <person name="Lopatina A."/>
            <person name="Denaro R."/>
            <person name="Pieper D.H."/>
            <person name="Golyshin P.N."/>
            <person name="Giuliano L."/>
        </authorList>
    </citation>
    <scope>NUCLEOTIDE SEQUENCE [LARGE SCALE GENOMIC DNA]</scope>
    <source>
        <strain evidence="3">78-ME</strain>
    </source>
</reference>
<sequence>MRVLTVNASDYQGGAARAANRLHQALLSLGIDSQVLVDSKLSDDYRVTGQASNIVKGVSLIRRILDRLLVNKYKHRSATYFSPSVIPFSGLVKRINALNPDIVHLQWVNKAMLSISDIAAIKAPIVWSLHDMWAFTGGCHYDEECRAFEKVCGKCKVLGSNKPDDLSRKVLKKKLATYAKHKNLTVVGLSRWLAGCASKSTLFKNCQVVCLPNPIDTSVYSPLDKRAARDLLGLPMDKKLILFGAMNATTDPRKGYRELCDALLQLKGGGVELVVFGSGKPEIQHDFELKAHYLGQLRDDVTLRALYSAADVMVVPSLQENLSNAVMESLACGTPVVSFDIGGNGDMVEHQRNGYLAKPYDTSDLATGIEWILNAKNYQELSTNARGKVLSEFDSDVVAKQYIQLYESVLEKQDYD</sequence>
<dbReference type="RefSeq" id="WP_020933058.1">
    <property type="nucleotide sequence ID" value="NC_021917.1"/>
</dbReference>
<dbReference type="PANTHER" id="PTHR12526">
    <property type="entry name" value="GLYCOSYLTRANSFERASE"/>
    <property type="match status" value="1"/>
</dbReference>
<name>S5TZB8_9GAMM</name>
<accession>S5TZB8</accession>
<dbReference type="Proteomes" id="UP000015380">
    <property type="component" value="Chromosome"/>
</dbReference>
<dbReference type="AlphaFoldDB" id="S5TZB8"/>
<proteinExistence type="predicted"/>